<protein>
    <submittedName>
        <fullName evidence="2">Uncharacterized protein</fullName>
    </submittedName>
</protein>
<evidence type="ECO:0000313" key="2">
    <source>
        <dbReference type="EMBL" id="KAJ4922716.1"/>
    </source>
</evidence>
<dbReference type="Proteomes" id="UP001219934">
    <property type="component" value="Unassembled WGS sequence"/>
</dbReference>
<evidence type="ECO:0000256" key="1">
    <source>
        <dbReference type="SAM" id="Phobius"/>
    </source>
</evidence>
<feature type="transmembrane region" description="Helical" evidence="1">
    <location>
        <begin position="20"/>
        <end position="40"/>
    </location>
</feature>
<sequence length="76" mass="8781">MYRALIPPLCCLTESVTLRGFLVLSVALNALLPLFVFLFMRRRQKQNLWRSDRESRIELLQNINMGNDAVGEETKA</sequence>
<dbReference type="AlphaFoldDB" id="A0AAD6ADI0"/>
<comment type="caution">
    <text evidence="2">The sequence shown here is derived from an EMBL/GenBank/DDBJ whole genome shotgun (WGS) entry which is preliminary data.</text>
</comment>
<dbReference type="EMBL" id="JAPTMU010000060">
    <property type="protein sequence ID" value="KAJ4922716.1"/>
    <property type="molecule type" value="Genomic_DNA"/>
</dbReference>
<proteinExistence type="predicted"/>
<keyword evidence="3" id="KW-1185">Reference proteome</keyword>
<name>A0AAD6ADI0_9TELE</name>
<keyword evidence="1" id="KW-1133">Transmembrane helix</keyword>
<keyword evidence="1" id="KW-0812">Transmembrane</keyword>
<accession>A0AAD6ADI0</accession>
<keyword evidence="1" id="KW-0472">Membrane</keyword>
<reference evidence="2" key="1">
    <citation type="submission" date="2022-11" db="EMBL/GenBank/DDBJ databases">
        <title>Chromosome-level genome of Pogonophryne albipinna.</title>
        <authorList>
            <person name="Jo E."/>
        </authorList>
    </citation>
    <scope>NUCLEOTIDE SEQUENCE</scope>
    <source>
        <strain evidence="2">SGF0006</strain>
        <tissue evidence="2">Muscle</tissue>
    </source>
</reference>
<organism evidence="2 3">
    <name type="scientific">Pogonophryne albipinna</name>
    <dbReference type="NCBI Taxonomy" id="1090488"/>
    <lineage>
        <taxon>Eukaryota</taxon>
        <taxon>Metazoa</taxon>
        <taxon>Chordata</taxon>
        <taxon>Craniata</taxon>
        <taxon>Vertebrata</taxon>
        <taxon>Euteleostomi</taxon>
        <taxon>Actinopterygii</taxon>
        <taxon>Neopterygii</taxon>
        <taxon>Teleostei</taxon>
        <taxon>Neoteleostei</taxon>
        <taxon>Acanthomorphata</taxon>
        <taxon>Eupercaria</taxon>
        <taxon>Perciformes</taxon>
        <taxon>Notothenioidei</taxon>
        <taxon>Pogonophryne</taxon>
    </lineage>
</organism>
<evidence type="ECO:0000313" key="3">
    <source>
        <dbReference type="Proteomes" id="UP001219934"/>
    </source>
</evidence>
<gene>
    <name evidence="2" type="ORF">JOQ06_003994</name>
</gene>